<gene>
    <name evidence="2" type="ORF">BSTOLATCC_MIC31996</name>
</gene>
<name>A0AAU9J6L8_9CILI</name>
<proteinExistence type="predicted"/>
<evidence type="ECO:0000256" key="1">
    <source>
        <dbReference type="SAM" id="MobiDB-lite"/>
    </source>
</evidence>
<dbReference type="EMBL" id="CAJZBQ010000032">
    <property type="protein sequence ID" value="CAG9322885.1"/>
    <property type="molecule type" value="Genomic_DNA"/>
</dbReference>
<dbReference type="Proteomes" id="UP001162131">
    <property type="component" value="Unassembled WGS sequence"/>
</dbReference>
<feature type="region of interest" description="Disordered" evidence="1">
    <location>
        <begin position="1"/>
        <end position="33"/>
    </location>
</feature>
<evidence type="ECO:0000313" key="3">
    <source>
        <dbReference type="Proteomes" id="UP001162131"/>
    </source>
</evidence>
<sequence>MGSSPSRISYKNPKPSFRCVRKSQRNDTNSSPIRSDMDCFKKLSSALNGCRTQASWTKEYLNYANC</sequence>
<comment type="caution">
    <text evidence="2">The sequence shown here is derived from an EMBL/GenBank/DDBJ whole genome shotgun (WGS) entry which is preliminary data.</text>
</comment>
<organism evidence="2 3">
    <name type="scientific">Blepharisma stoltei</name>
    <dbReference type="NCBI Taxonomy" id="1481888"/>
    <lineage>
        <taxon>Eukaryota</taxon>
        <taxon>Sar</taxon>
        <taxon>Alveolata</taxon>
        <taxon>Ciliophora</taxon>
        <taxon>Postciliodesmatophora</taxon>
        <taxon>Heterotrichea</taxon>
        <taxon>Heterotrichida</taxon>
        <taxon>Blepharismidae</taxon>
        <taxon>Blepharisma</taxon>
    </lineage>
</organism>
<accession>A0AAU9J6L8</accession>
<reference evidence="2" key="1">
    <citation type="submission" date="2021-09" db="EMBL/GenBank/DDBJ databases">
        <authorList>
            <consortium name="AG Swart"/>
            <person name="Singh M."/>
            <person name="Singh A."/>
            <person name="Seah K."/>
            <person name="Emmerich C."/>
        </authorList>
    </citation>
    <scope>NUCLEOTIDE SEQUENCE</scope>
    <source>
        <strain evidence="2">ATCC30299</strain>
    </source>
</reference>
<keyword evidence="3" id="KW-1185">Reference proteome</keyword>
<protein>
    <submittedName>
        <fullName evidence="2">Uncharacterized protein</fullName>
    </submittedName>
</protein>
<evidence type="ECO:0000313" key="2">
    <source>
        <dbReference type="EMBL" id="CAG9322885.1"/>
    </source>
</evidence>
<dbReference type="AlphaFoldDB" id="A0AAU9J6L8"/>